<proteinExistence type="predicted"/>
<evidence type="ECO:0000313" key="2">
    <source>
        <dbReference type="Proteomes" id="UP001236507"/>
    </source>
</evidence>
<keyword evidence="2" id="KW-1185">Reference proteome</keyword>
<dbReference type="Proteomes" id="UP001236507">
    <property type="component" value="Unassembled WGS sequence"/>
</dbReference>
<protein>
    <submittedName>
        <fullName evidence="1">Uncharacterized protein</fullName>
    </submittedName>
</protein>
<dbReference type="RefSeq" id="WP_283345536.1">
    <property type="nucleotide sequence ID" value="NZ_JASHIF010000016.1"/>
</dbReference>
<dbReference type="EMBL" id="JASHIF010000016">
    <property type="protein sequence ID" value="MDI9860977.1"/>
    <property type="molecule type" value="Genomic_DNA"/>
</dbReference>
<reference evidence="1 2" key="1">
    <citation type="submission" date="2023-05" db="EMBL/GenBank/DDBJ databases">
        <title>Novel species of genus Flectobacillus isolated from stream in China.</title>
        <authorList>
            <person name="Lu H."/>
        </authorList>
    </citation>
    <scope>NUCLEOTIDE SEQUENCE [LARGE SCALE GENOMIC DNA]</scope>
    <source>
        <strain evidence="1 2">KCTC 42575</strain>
    </source>
</reference>
<name>A0ABT6YBL6_9BACT</name>
<sequence length="340" mass="40629">MALISKKKLPFKINLQLRKYLIKYGREITMPLQYADLLRFESSINLYDKFGNDTLWQTVFYPHSDIDFVYEGLKKIYADLRTDGDEKVIKHLNVDRIDLCTYGNTQPFRIRIVNKMNDNFDYFYVKRADSSRVYGMELEHLLSPNRMSYLTFEDTVVEEHIIGIPGDLFFKQLPSYEEVNYRRLAKEFVKFNERCFVKLLGDMHSSNFIIDITPDFEEVFYRIRAIDFDQQSYEGKRSVYMPQYFKQNYPLVEIGMKYMTSESVQQYQIEERSLIAGRLRVEQQRMYELMSVMARDEIASVDNTESLKKELARWYQSDRFLKCKTMGEIVWASLEQVLIH</sequence>
<organism evidence="1 2">
    <name type="scientific">Flectobacillus roseus</name>
    <dbReference type="NCBI Taxonomy" id="502259"/>
    <lineage>
        <taxon>Bacteria</taxon>
        <taxon>Pseudomonadati</taxon>
        <taxon>Bacteroidota</taxon>
        <taxon>Cytophagia</taxon>
        <taxon>Cytophagales</taxon>
        <taxon>Flectobacillaceae</taxon>
        <taxon>Flectobacillus</taxon>
    </lineage>
</organism>
<gene>
    <name evidence="1" type="ORF">QM524_17305</name>
</gene>
<evidence type="ECO:0000313" key="1">
    <source>
        <dbReference type="EMBL" id="MDI9860977.1"/>
    </source>
</evidence>
<comment type="caution">
    <text evidence="1">The sequence shown here is derived from an EMBL/GenBank/DDBJ whole genome shotgun (WGS) entry which is preliminary data.</text>
</comment>
<accession>A0ABT6YBL6</accession>